<dbReference type="SUPFAM" id="SSF51695">
    <property type="entry name" value="PLC-like phosphodiesterases"/>
    <property type="match status" value="1"/>
</dbReference>
<dbReference type="EMBL" id="FOXW01000001">
    <property type="protein sequence ID" value="SFQ05896.1"/>
    <property type="molecule type" value="Genomic_DNA"/>
</dbReference>
<dbReference type="GO" id="GO:0008081">
    <property type="term" value="F:phosphoric diester hydrolase activity"/>
    <property type="evidence" value="ECO:0007669"/>
    <property type="project" value="InterPro"/>
</dbReference>
<evidence type="ECO:0000259" key="1">
    <source>
        <dbReference type="PROSITE" id="PS51704"/>
    </source>
</evidence>
<evidence type="ECO:0000313" key="3">
    <source>
        <dbReference type="Proteomes" id="UP000199136"/>
    </source>
</evidence>
<dbReference type="InterPro" id="IPR030395">
    <property type="entry name" value="GP_PDE_dom"/>
</dbReference>
<dbReference type="RefSeq" id="WP_218147486.1">
    <property type="nucleotide sequence ID" value="NZ_FOXW01000001.1"/>
</dbReference>
<dbReference type="Pfam" id="PF03009">
    <property type="entry name" value="GDPD"/>
    <property type="match status" value="1"/>
</dbReference>
<dbReference type="PANTHER" id="PTHR46211">
    <property type="entry name" value="GLYCEROPHOSPHORYL DIESTER PHOSPHODIESTERASE"/>
    <property type="match status" value="1"/>
</dbReference>
<dbReference type="PROSITE" id="PS51704">
    <property type="entry name" value="GP_PDE"/>
    <property type="match status" value="1"/>
</dbReference>
<gene>
    <name evidence="2" type="ORF">SAMN04488506_0504</name>
</gene>
<dbReference type="Gene3D" id="3.20.20.190">
    <property type="entry name" value="Phosphatidylinositol (PI) phosphodiesterase"/>
    <property type="match status" value="1"/>
</dbReference>
<reference evidence="2 3" key="1">
    <citation type="submission" date="2016-10" db="EMBL/GenBank/DDBJ databases">
        <authorList>
            <person name="de Groot N.N."/>
        </authorList>
    </citation>
    <scope>NUCLEOTIDE SEQUENCE [LARGE SCALE GENOMIC DNA]</scope>
    <source>
        <strain evidence="2 3">DSM 20581</strain>
    </source>
</reference>
<dbReference type="Proteomes" id="UP000199136">
    <property type="component" value="Unassembled WGS sequence"/>
</dbReference>
<name>A0A1I5VFY1_9LACT</name>
<dbReference type="PANTHER" id="PTHR46211:SF1">
    <property type="entry name" value="GLYCEROPHOSPHODIESTER PHOSPHODIESTERASE, CYTOPLASMIC"/>
    <property type="match status" value="1"/>
</dbReference>
<dbReference type="CDD" id="cd08563">
    <property type="entry name" value="GDPD_TtGDE_like"/>
    <property type="match status" value="1"/>
</dbReference>
<evidence type="ECO:0000313" key="2">
    <source>
        <dbReference type="EMBL" id="SFQ05896.1"/>
    </source>
</evidence>
<dbReference type="InterPro" id="IPR017946">
    <property type="entry name" value="PLC-like_Pdiesterase_TIM-brl"/>
</dbReference>
<dbReference type="STRING" id="82801.SAMN04488506_0504"/>
<accession>A0A1I5VFY1</accession>
<proteinExistence type="predicted"/>
<dbReference type="GO" id="GO:0006629">
    <property type="term" value="P:lipid metabolic process"/>
    <property type="evidence" value="ECO:0007669"/>
    <property type="project" value="InterPro"/>
</dbReference>
<dbReference type="AlphaFoldDB" id="A0A1I5VFY1"/>
<sequence>MQKKPLNFAHRGFSGKYPENTMLAFQKAFEVGVDGIEIDIQLTKDQELIVIHDTTVNRTTDGKGYVKDKTLKELEQLNAAHKFPEIHDKEKIPTLREYFDWVKEKPLVTNIELKTNVFEYAGIEEMVVKLIQEYQLQHTIIFSSFNHYTIQKLKALDPTIKCGLLSSDWLVDFGEYARKVGVECVHPAHYTLQNSVVLKNIQESHLEINTWTVNKEEQMRNLVQSGVTSIITNYPDKLNKVLAESK</sequence>
<feature type="domain" description="GP-PDE" evidence="1">
    <location>
        <begin position="5"/>
        <end position="242"/>
    </location>
</feature>
<organism evidence="2 3">
    <name type="scientific">Desemzia incerta</name>
    <dbReference type="NCBI Taxonomy" id="82801"/>
    <lineage>
        <taxon>Bacteria</taxon>
        <taxon>Bacillati</taxon>
        <taxon>Bacillota</taxon>
        <taxon>Bacilli</taxon>
        <taxon>Lactobacillales</taxon>
        <taxon>Carnobacteriaceae</taxon>
        <taxon>Desemzia</taxon>
    </lineage>
</organism>
<keyword evidence="3" id="KW-1185">Reference proteome</keyword>
<protein>
    <submittedName>
        <fullName evidence="2">Glycerophosphoryl diester phosphodiesterase</fullName>
    </submittedName>
</protein>